<comment type="caution">
    <text evidence="8">The sequence shown here is derived from an EMBL/GenBank/DDBJ whole genome shotgun (WGS) entry which is preliminary data.</text>
</comment>
<accession>A0ABV1K6U3</accession>
<dbReference type="EMBL" id="JBEDNQ010000002">
    <property type="protein sequence ID" value="MEQ3550195.1"/>
    <property type="molecule type" value="Genomic_DNA"/>
</dbReference>
<feature type="domain" description="ABC-2 type transporter transmembrane" evidence="7">
    <location>
        <begin position="23"/>
        <end position="383"/>
    </location>
</feature>
<proteinExistence type="predicted"/>
<feature type="transmembrane region" description="Helical" evidence="6">
    <location>
        <begin position="354"/>
        <end position="383"/>
    </location>
</feature>
<evidence type="ECO:0000313" key="8">
    <source>
        <dbReference type="EMBL" id="MEQ3550195.1"/>
    </source>
</evidence>
<evidence type="ECO:0000256" key="4">
    <source>
        <dbReference type="ARBA" id="ARBA00022989"/>
    </source>
</evidence>
<dbReference type="PANTHER" id="PTHR30294:SF38">
    <property type="entry name" value="TRANSPORT PERMEASE PROTEIN"/>
    <property type="match status" value="1"/>
</dbReference>
<organism evidence="8 9">
    <name type="scientific">Pseudonocardia nematodicida</name>
    <dbReference type="NCBI Taxonomy" id="1206997"/>
    <lineage>
        <taxon>Bacteria</taxon>
        <taxon>Bacillati</taxon>
        <taxon>Actinomycetota</taxon>
        <taxon>Actinomycetes</taxon>
        <taxon>Pseudonocardiales</taxon>
        <taxon>Pseudonocardiaceae</taxon>
        <taxon>Pseudonocardia</taxon>
    </lineage>
</organism>
<dbReference type="PANTHER" id="PTHR30294">
    <property type="entry name" value="MEMBRANE COMPONENT OF ABC TRANSPORTER YHHJ-RELATED"/>
    <property type="match status" value="1"/>
</dbReference>
<keyword evidence="2" id="KW-1003">Cell membrane</keyword>
<evidence type="ECO:0000256" key="5">
    <source>
        <dbReference type="ARBA" id="ARBA00023136"/>
    </source>
</evidence>
<feature type="transmembrane region" description="Helical" evidence="6">
    <location>
        <begin position="277"/>
        <end position="298"/>
    </location>
</feature>
<comment type="subcellular location">
    <subcellularLocation>
        <location evidence="1">Cell membrane</location>
        <topology evidence="1">Multi-pass membrane protein</topology>
    </subcellularLocation>
</comment>
<feature type="transmembrane region" description="Helical" evidence="6">
    <location>
        <begin position="197"/>
        <end position="222"/>
    </location>
</feature>
<dbReference type="InterPro" id="IPR051449">
    <property type="entry name" value="ABC-2_transporter_component"/>
</dbReference>
<evidence type="ECO:0000256" key="6">
    <source>
        <dbReference type="SAM" id="Phobius"/>
    </source>
</evidence>
<keyword evidence="5 6" id="KW-0472">Membrane</keyword>
<feature type="transmembrane region" description="Helical" evidence="6">
    <location>
        <begin position="21"/>
        <end position="40"/>
    </location>
</feature>
<keyword evidence="9" id="KW-1185">Reference proteome</keyword>
<dbReference type="Gene3D" id="3.40.1710.10">
    <property type="entry name" value="abc type-2 transporter like domain"/>
    <property type="match status" value="1"/>
</dbReference>
<dbReference type="InterPro" id="IPR013525">
    <property type="entry name" value="ABC2_TM"/>
</dbReference>
<dbReference type="Pfam" id="PF12698">
    <property type="entry name" value="ABC2_membrane_3"/>
    <property type="match status" value="1"/>
</dbReference>
<evidence type="ECO:0000256" key="1">
    <source>
        <dbReference type="ARBA" id="ARBA00004651"/>
    </source>
</evidence>
<keyword evidence="4 6" id="KW-1133">Transmembrane helix</keyword>
<feature type="transmembrane region" description="Helical" evidence="6">
    <location>
        <begin position="310"/>
        <end position="329"/>
    </location>
</feature>
<gene>
    <name evidence="8" type="ORF">WIS52_06890</name>
</gene>
<evidence type="ECO:0000256" key="3">
    <source>
        <dbReference type="ARBA" id="ARBA00022692"/>
    </source>
</evidence>
<evidence type="ECO:0000313" key="9">
    <source>
        <dbReference type="Proteomes" id="UP001494902"/>
    </source>
</evidence>
<reference evidence="8 9" key="1">
    <citation type="submission" date="2024-03" db="EMBL/GenBank/DDBJ databases">
        <title>Draft genome sequence of Pseudonocardia nematodicida JCM 31783.</title>
        <authorList>
            <person name="Butdee W."/>
            <person name="Duangmal K."/>
        </authorList>
    </citation>
    <scope>NUCLEOTIDE SEQUENCE [LARGE SCALE GENOMIC DNA]</scope>
    <source>
        <strain evidence="8 9">JCM 31783</strain>
    </source>
</reference>
<protein>
    <submittedName>
        <fullName evidence="8">ABC transporter permease</fullName>
    </submittedName>
</protein>
<dbReference type="RefSeq" id="WP_349297275.1">
    <property type="nucleotide sequence ID" value="NZ_JBEDNQ010000002.1"/>
</dbReference>
<evidence type="ECO:0000256" key="2">
    <source>
        <dbReference type="ARBA" id="ARBA00022475"/>
    </source>
</evidence>
<dbReference type="Proteomes" id="UP001494902">
    <property type="component" value="Unassembled WGS sequence"/>
</dbReference>
<keyword evidence="3 6" id="KW-0812">Transmembrane</keyword>
<evidence type="ECO:0000259" key="7">
    <source>
        <dbReference type="Pfam" id="PF12698"/>
    </source>
</evidence>
<feature type="transmembrane region" description="Helical" evidence="6">
    <location>
        <begin position="243"/>
        <end position="271"/>
    </location>
</feature>
<name>A0ABV1K6U3_9PSEU</name>
<sequence>MRPLLVVGGRELAARLRDGTALLVAVVAPIVLATLFGFALGGDDDPPLTATIGIVDDDGGQFPASVQREALQTEELRDVLTFAQYPDEAAAQAAVDSGAAGAAILFPAGFSDSVGEGNGGSVNVIESDESPLAGVVARSMVDRISSLVEARTYAVRASLEAGVPGDQVQEFVEANGAAGPSLTLADDPVSGGQVDLAMYYGSGMAAMFAFFVVGASARSLLVERRLGTLSRIRAAPIPGWTPVVGKMMVGFGLALVSMCATWLSSVLIFGITWGDPLGVFTLILGHAFAATMIIMLLASRAQTDSQADGYTLAVAFVFAFLGGSIVPVYNLPDFLQSLSLITPNGWISAGLTELAAGAGIGTVVVPALVLFGIGSVAGVLAALRLRKGLLS</sequence>